<dbReference type="PATRIC" id="fig|1339280.3.peg.3888"/>
<protein>
    <recommendedName>
        <fullName evidence="3">Lanthionine synthetase C-like family protein</fullName>
    </recommendedName>
</protein>
<dbReference type="InterPro" id="IPR007822">
    <property type="entry name" value="LANC-like"/>
</dbReference>
<gene>
    <name evidence="1" type="ORF">M076_4060</name>
</gene>
<proteinExistence type="predicted"/>
<dbReference type="EMBL" id="JGDM01000091">
    <property type="protein sequence ID" value="EXZ42799.1"/>
    <property type="molecule type" value="Genomic_DNA"/>
</dbReference>
<organism evidence="1 2">
    <name type="scientific">Bacteroides fragilis str. 2-F-2 #4</name>
    <dbReference type="NCBI Taxonomy" id="1339280"/>
    <lineage>
        <taxon>Bacteria</taxon>
        <taxon>Pseudomonadati</taxon>
        <taxon>Bacteroidota</taxon>
        <taxon>Bacteroidia</taxon>
        <taxon>Bacteroidales</taxon>
        <taxon>Bacteroidaceae</taxon>
        <taxon>Bacteroides</taxon>
    </lineage>
</organism>
<evidence type="ECO:0000313" key="2">
    <source>
        <dbReference type="Proteomes" id="UP000022272"/>
    </source>
</evidence>
<sequence>MGKVDEALLKRIADHQMLHGSFRRDLGVLNGKMGIVLFFFHYARYTGRVLYEDFAGEMLEEVIQELPSDLPIRFSDGLCGIGWGVEYLIQNAFIAGDSDEILEDLDQKIMEWDPRRATDLSFESGLEGVACYVSSRLKSTVRNRMPFDQVYLSELEMAVQQKGLRMRLELDDVFVRVIDTGNIEEEVSWKYGLKMIAL</sequence>
<dbReference type="RefSeq" id="WP_032571424.1">
    <property type="nucleotide sequence ID" value="NZ_JGDM01000091.1"/>
</dbReference>
<dbReference type="Proteomes" id="UP000022272">
    <property type="component" value="Unassembled WGS sequence"/>
</dbReference>
<comment type="caution">
    <text evidence="1">The sequence shown here is derived from an EMBL/GenBank/DDBJ whole genome shotgun (WGS) entry which is preliminary data.</text>
</comment>
<dbReference type="SUPFAM" id="SSF158745">
    <property type="entry name" value="LanC-like"/>
    <property type="match status" value="1"/>
</dbReference>
<evidence type="ECO:0000313" key="1">
    <source>
        <dbReference type="EMBL" id="EXZ42799.1"/>
    </source>
</evidence>
<name>A0A016A6S6_BACFG</name>
<accession>A0A016A6S6</accession>
<dbReference type="AlphaFoldDB" id="A0A016A6S6"/>
<dbReference type="GO" id="GO:0031179">
    <property type="term" value="P:peptide modification"/>
    <property type="evidence" value="ECO:0007669"/>
    <property type="project" value="InterPro"/>
</dbReference>
<evidence type="ECO:0008006" key="3">
    <source>
        <dbReference type="Google" id="ProtNLM"/>
    </source>
</evidence>
<dbReference type="Gene3D" id="1.50.10.20">
    <property type="match status" value="1"/>
</dbReference>
<dbReference type="Pfam" id="PF05147">
    <property type="entry name" value="LANC_like"/>
    <property type="match status" value="1"/>
</dbReference>
<reference evidence="1 2" key="1">
    <citation type="submission" date="2014-02" db="EMBL/GenBank/DDBJ databases">
        <authorList>
            <person name="Sears C."/>
            <person name="Carroll K."/>
            <person name="Sack B.R."/>
            <person name="Qadri F."/>
            <person name="Myers L.L."/>
            <person name="Chung G.-T."/>
            <person name="Escheverria P."/>
            <person name="Fraser C.M."/>
            <person name="Sadzewicz L."/>
            <person name="Shefchek K.A."/>
            <person name="Tallon L."/>
            <person name="Das S.P."/>
            <person name="Daugherty S."/>
            <person name="Mongodin E.F."/>
        </authorList>
    </citation>
    <scope>NUCLEOTIDE SEQUENCE [LARGE SCALE GENOMIC DNA]</scope>
    <source>
        <strain evidence="1 2">2-F-2 #4</strain>
    </source>
</reference>